<accession>A0ABS1JB89</accession>
<evidence type="ECO:0000313" key="2">
    <source>
        <dbReference type="EMBL" id="MBL0387542.1"/>
    </source>
</evidence>
<dbReference type="Pfam" id="PF13424">
    <property type="entry name" value="TPR_12"/>
    <property type="match status" value="2"/>
</dbReference>
<keyword evidence="3" id="KW-1185">Reference proteome</keyword>
<dbReference type="Pfam" id="PF01381">
    <property type="entry name" value="HTH_3"/>
    <property type="match status" value="1"/>
</dbReference>
<dbReference type="EMBL" id="JAEQNB010000004">
    <property type="protein sequence ID" value="MBL0387542.1"/>
    <property type="molecule type" value="Genomic_DNA"/>
</dbReference>
<dbReference type="SUPFAM" id="SSF47413">
    <property type="entry name" value="lambda repressor-like DNA-binding domains"/>
    <property type="match status" value="1"/>
</dbReference>
<evidence type="ECO:0000313" key="3">
    <source>
        <dbReference type="Proteomes" id="UP000602284"/>
    </source>
</evidence>
<gene>
    <name evidence="2" type="ORF">JJB07_12925</name>
</gene>
<reference evidence="2 3" key="1">
    <citation type="submission" date="2021-01" db="EMBL/GenBank/DDBJ databases">
        <title>Tumebacillus sp. strain ITR2 16S ribosomal RNA gene Genome sequencing and assembly.</title>
        <authorList>
            <person name="Kang M."/>
        </authorList>
    </citation>
    <scope>NUCLEOTIDE SEQUENCE [LARGE SCALE GENOMIC DNA]</scope>
    <source>
        <strain evidence="2 3">ITR2</strain>
    </source>
</reference>
<dbReference type="InterPro" id="IPR001387">
    <property type="entry name" value="Cro/C1-type_HTH"/>
</dbReference>
<dbReference type="PROSITE" id="PS50943">
    <property type="entry name" value="HTH_CROC1"/>
    <property type="match status" value="1"/>
</dbReference>
<dbReference type="SMART" id="SM00530">
    <property type="entry name" value="HTH_XRE"/>
    <property type="match status" value="1"/>
</dbReference>
<dbReference type="PANTHER" id="PTHR37038">
    <property type="entry name" value="TRANSCRIPTIONAL REGULATOR-RELATED"/>
    <property type="match status" value="1"/>
</dbReference>
<proteinExistence type="predicted"/>
<name>A0ABS1JB89_9BACL</name>
<evidence type="ECO:0000259" key="1">
    <source>
        <dbReference type="PROSITE" id="PS50943"/>
    </source>
</evidence>
<dbReference type="PANTHER" id="PTHR37038:SF14">
    <property type="entry name" value="TRANSCRIPTIONAL ACTIVATOR"/>
    <property type="match status" value="1"/>
</dbReference>
<comment type="caution">
    <text evidence="2">The sequence shown here is derived from an EMBL/GenBank/DDBJ whole genome shotgun (WGS) entry which is preliminary data.</text>
</comment>
<organism evidence="2 3">
    <name type="scientific">Tumebacillus amylolyticus</name>
    <dbReference type="NCBI Taxonomy" id="2801339"/>
    <lineage>
        <taxon>Bacteria</taxon>
        <taxon>Bacillati</taxon>
        <taxon>Bacillota</taxon>
        <taxon>Bacilli</taxon>
        <taxon>Bacillales</taxon>
        <taxon>Alicyclobacillaceae</taxon>
        <taxon>Tumebacillus</taxon>
    </lineage>
</organism>
<dbReference type="SUPFAM" id="SSF48452">
    <property type="entry name" value="TPR-like"/>
    <property type="match status" value="1"/>
</dbReference>
<dbReference type="RefSeq" id="WP_201635656.1">
    <property type="nucleotide sequence ID" value="NZ_JAEQNB010000004.1"/>
</dbReference>
<protein>
    <submittedName>
        <fullName evidence="2">Tetratricopeptide repeat protein</fullName>
    </submittedName>
</protein>
<dbReference type="InterPro" id="IPR053163">
    <property type="entry name" value="HTH-type_regulator_Rgg"/>
</dbReference>
<feature type="domain" description="HTH cro/C1-type" evidence="1">
    <location>
        <begin position="16"/>
        <end position="69"/>
    </location>
</feature>
<dbReference type="InterPro" id="IPR011990">
    <property type="entry name" value="TPR-like_helical_dom_sf"/>
</dbReference>
<dbReference type="InterPro" id="IPR019734">
    <property type="entry name" value="TPR_rpt"/>
</dbReference>
<sequence>MTLAIDERNRLIGENLRKYRLLKGLTQDELAEGLCSVSQLSKVENGKTYLKRTILKEMSNRLGVTVERIESQDALLEELSETLQLAKDSRTAGNIERALEYVVLVVEQSRAFEYPSLLLESLQIQCSLLNQINETEKVIQIVQGVFEENLPMTAEDRLFFHLEYGIAYEYSGHQVAAYDAYCRADQEIDNLQSNFETRFRVYYSLARIHFSMNNHRTALRYFEKAELMATEINRHLWRIRSTYMKATVMRLLGNFEQAEEIFTGTLKEATDNQYLIDVGIINNNMGCMYLEREEYGQAFSHLNRAVKVYEILENHKFLCETLLYLAELKFRTGEYTRTIAYVEQALEVSERAAKQTYQERAKANRILGWVKREQGDFEAYVTQLEKALNIYDDNHVVFEAYEVAKELAEEFYKKSDSRAVEIYRKAVQYNEKALEFGKRR</sequence>
<dbReference type="Gene3D" id="1.25.40.10">
    <property type="entry name" value="Tetratricopeptide repeat domain"/>
    <property type="match status" value="2"/>
</dbReference>
<dbReference type="InterPro" id="IPR010982">
    <property type="entry name" value="Lambda_DNA-bd_dom_sf"/>
</dbReference>
<dbReference type="CDD" id="cd00093">
    <property type="entry name" value="HTH_XRE"/>
    <property type="match status" value="1"/>
</dbReference>
<dbReference type="Proteomes" id="UP000602284">
    <property type="component" value="Unassembled WGS sequence"/>
</dbReference>
<dbReference type="SMART" id="SM00028">
    <property type="entry name" value="TPR"/>
    <property type="match status" value="6"/>
</dbReference>